<dbReference type="Proteomes" id="UP001522868">
    <property type="component" value="Unassembled WGS sequence"/>
</dbReference>
<organism evidence="1 2">
    <name type="scientific">Streptomyces lichenis</name>
    <dbReference type="NCBI Taxonomy" id="2306967"/>
    <lineage>
        <taxon>Bacteria</taxon>
        <taxon>Bacillati</taxon>
        <taxon>Actinomycetota</taxon>
        <taxon>Actinomycetes</taxon>
        <taxon>Kitasatosporales</taxon>
        <taxon>Streptomycetaceae</taxon>
        <taxon>Streptomyces</taxon>
    </lineage>
</organism>
<accession>A0ABT0IFH8</accession>
<evidence type="ECO:0000313" key="1">
    <source>
        <dbReference type="EMBL" id="MCK8680012.1"/>
    </source>
</evidence>
<dbReference type="RefSeq" id="WP_248635830.1">
    <property type="nucleotide sequence ID" value="NZ_JALPTH010000023.1"/>
</dbReference>
<comment type="caution">
    <text evidence="1">The sequence shown here is derived from an EMBL/GenBank/DDBJ whole genome shotgun (WGS) entry which is preliminary data.</text>
</comment>
<evidence type="ECO:0000313" key="2">
    <source>
        <dbReference type="Proteomes" id="UP001522868"/>
    </source>
</evidence>
<sequence length="66" mass="6492">MRIPLMLALAGLGAQLSDGSRGMAYGVTSPDAGGRVVARIGVPGTVGAFAAVWGPAPTPTPEGSTR</sequence>
<proteinExistence type="predicted"/>
<reference evidence="1 2" key="1">
    <citation type="submission" date="2022-04" db="EMBL/GenBank/DDBJ databases">
        <title>Streptomyces sp. nov. LCR6-01 isolated from Lichen of Dirinaria sp.</title>
        <authorList>
            <person name="Kanchanasin P."/>
            <person name="Tanasupawat S."/>
            <person name="Phongsopitanun W."/>
        </authorList>
    </citation>
    <scope>NUCLEOTIDE SEQUENCE [LARGE SCALE GENOMIC DNA]</scope>
    <source>
        <strain evidence="1 2">LCR6-01</strain>
    </source>
</reference>
<protein>
    <submittedName>
        <fullName evidence="1">Uncharacterized protein</fullName>
    </submittedName>
</protein>
<keyword evidence="2" id="KW-1185">Reference proteome</keyword>
<gene>
    <name evidence="1" type="ORF">M1O15_21960</name>
</gene>
<name>A0ABT0IFH8_9ACTN</name>
<dbReference type="EMBL" id="JALPTH010000023">
    <property type="protein sequence ID" value="MCK8680012.1"/>
    <property type="molecule type" value="Genomic_DNA"/>
</dbReference>